<feature type="chain" id="PRO_5003290430" description="3-hydroxyacyl-CoA dehydrogenase" evidence="3">
    <location>
        <begin position="21"/>
        <end position="325"/>
    </location>
</feature>
<dbReference type="InterPro" id="IPR008927">
    <property type="entry name" value="6-PGluconate_DH-like_C_sf"/>
</dbReference>
<dbReference type="PANTHER" id="PTHR48075">
    <property type="entry name" value="3-HYDROXYACYL-COA DEHYDROGENASE FAMILY PROTEIN"/>
    <property type="match status" value="1"/>
</dbReference>
<reference evidence="6" key="1">
    <citation type="submission" date="2009-08" db="EMBL/GenBank/DDBJ databases">
        <title>Annotation of Salpingoeca rosetta.</title>
        <authorList>
            <consortium name="The Broad Institute Genome Sequencing Platform"/>
            <person name="Russ C."/>
            <person name="Cuomo C."/>
            <person name="Burger G."/>
            <person name="Gray M.W."/>
            <person name="Holland P.W.H."/>
            <person name="King N."/>
            <person name="Lang F.B.F."/>
            <person name="Roger A.J."/>
            <person name="Ruiz-Trillo I."/>
            <person name="Young S.K."/>
            <person name="Zeng Q."/>
            <person name="Gargeya S."/>
            <person name="Alvarado L."/>
            <person name="Berlin A."/>
            <person name="Chapman S.B."/>
            <person name="Chen Z."/>
            <person name="Freedman E."/>
            <person name="Gellesch M."/>
            <person name="Goldberg J."/>
            <person name="Griggs A."/>
            <person name="Gujja S."/>
            <person name="Heilman E."/>
            <person name="Heiman D."/>
            <person name="Howarth C."/>
            <person name="Mehta T."/>
            <person name="Neiman D."/>
            <person name="Pearson M."/>
            <person name="Roberts A."/>
            <person name="Saif S."/>
            <person name="Shea T."/>
            <person name="Shenoy N."/>
            <person name="Sisk P."/>
            <person name="Stolte C."/>
            <person name="Sykes S."/>
            <person name="White J."/>
            <person name="Yandava C."/>
            <person name="Haas B."/>
            <person name="Nusbaum C."/>
            <person name="Birren B."/>
        </authorList>
    </citation>
    <scope>NUCLEOTIDE SEQUENCE [LARGE SCALE GENOMIC DNA]</scope>
    <source>
        <strain evidence="6">ATCC 50818</strain>
    </source>
</reference>
<dbReference type="GO" id="GO:0050104">
    <property type="term" value="F:L-gulonate 3-dehydrogenase activity"/>
    <property type="evidence" value="ECO:0007669"/>
    <property type="project" value="TreeGrafter"/>
</dbReference>
<feature type="domain" description="3-hydroxyacyl-CoA dehydrogenase NAD binding" evidence="5">
    <location>
        <begin position="7"/>
        <end position="185"/>
    </location>
</feature>
<dbReference type="FunCoup" id="F2U967">
    <property type="interactions" value="119"/>
</dbReference>
<gene>
    <name evidence="6" type="ORF">PTSG_04984</name>
</gene>
<dbReference type="Gene3D" id="3.40.50.720">
    <property type="entry name" value="NAD(P)-binding Rossmann-like Domain"/>
    <property type="match status" value="1"/>
</dbReference>
<feature type="domain" description="3-hydroxyacyl-CoA dehydrogenase C-terminal" evidence="4">
    <location>
        <begin position="189"/>
        <end position="259"/>
    </location>
</feature>
<dbReference type="InterPro" id="IPR013328">
    <property type="entry name" value="6PGD_dom2"/>
</dbReference>
<dbReference type="SUPFAM" id="SSF48179">
    <property type="entry name" value="6-phosphogluconate dehydrogenase C-terminal domain-like"/>
    <property type="match status" value="1"/>
</dbReference>
<evidence type="ECO:0000256" key="2">
    <source>
        <dbReference type="ARBA" id="ARBA00023002"/>
    </source>
</evidence>
<keyword evidence="7" id="KW-1185">Reference proteome</keyword>
<dbReference type="InterPro" id="IPR036291">
    <property type="entry name" value="NAD(P)-bd_dom_sf"/>
</dbReference>
<dbReference type="GO" id="GO:0070403">
    <property type="term" value="F:NAD+ binding"/>
    <property type="evidence" value="ECO:0007669"/>
    <property type="project" value="InterPro"/>
</dbReference>
<dbReference type="NCBIfam" id="NF004783">
    <property type="entry name" value="PRK06129.1"/>
    <property type="match status" value="1"/>
</dbReference>
<dbReference type="eggNOG" id="KOG2305">
    <property type="taxonomic scope" value="Eukaryota"/>
</dbReference>
<evidence type="ECO:0000259" key="5">
    <source>
        <dbReference type="Pfam" id="PF02737"/>
    </source>
</evidence>
<dbReference type="PROSITE" id="PS00067">
    <property type="entry name" value="3HCDH"/>
    <property type="match status" value="1"/>
</dbReference>
<dbReference type="KEGG" id="sre:PTSG_04984"/>
<dbReference type="InterPro" id="IPR006176">
    <property type="entry name" value="3-OHacyl-CoA_DH_NAD-bd"/>
</dbReference>
<comment type="similarity">
    <text evidence="1">Belongs to the 3-hydroxyacyl-CoA dehydrogenase family.</text>
</comment>
<evidence type="ECO:0000313" key="7">
    <source>
        <dbReference type="Proteomes" id="UP000007799"/>
    </source>
</evidence>
<name>F2U967_SALR5</name>
<evidence type="ECO:0008006" key="8">
    <source>
        <dbReference type="Google" id="ProtNLM"/>
    </source>
</evidence>
<dbReference type="FunFam" id="3.40.50.720:FF:000356">
    <property type="entry name" value="Lambda-crystallin homolog"/>
    <property type="match status" value="1"/>
</dbReference>
<dbReference type="GeneID" id="16074880"/>
<keyword evidence="3" id="KW-0732">Signal</keyword>
<dbReference type="PANTHER" id="PTHR48075:SF1">
    <property type="entry name" value="LAMBDA-CRYSTALLIN HOMOLOG"/>
    <property type="match status" value="1"/>
</dbReference>
<evidence type="ECO:0000256" key="3">
    <source>
        <dbReference type="SAM" id="SignalP"/>
    </source>
</evidence>
<dbReference type="GO" id="GO:0006631">
    <property type="term" value="P:fatty acid metabolic process"/>
    <property type="evidence" value="ECO:0007669"/>
    <property type="project" value="InterPro"/>
</dbReference>
<evidence type="ECO:0000256" key="1">
    <source>
        <dbReference type="ARBA" id="ARBA00009463"/>
    </source>
</evidence>
<organism evidence="7">
    <name type="scientific">Salpingoeca rosetta (strain ATCC 50818 / BSB-021)</name>
    <dbReference type="NCBI Taxonomy" id="946362"/>
    <lineage>
        <taxon>Eukaryota</taxon>
        <taxon>Choanoflagellata</taxon>
        <taxon>Craspedida</taxon>
        <taxon>Salpingoecidae</taxon>
        <taxon>Salpingoeca</taxon>
    </lineage>
</organism>
<dbReference type="InterPro" id="IPR006180">
    <property type="entry name" value="3-OHacyl-CoA_DH_CS"/>
</dbReference>
<dbReference type="Gene3D" id="1.10.1040.10">
    <property type="entry name" value="N-(1-d-carboxylethyl)-l-norvaline Dehydrogenase, domain 2"/>
    <property type="match status" value="1"/>
</dbReference>
<dbReference type="EMBL" id="GL832965">
    <property type="protein sequence ID" value="EGD73270.1"/>
    <property type="molecule type" value="Genomic_DNA"/>
</dbReference>
<protein>
    <recommendedName>
        <fullName evidence="8">3-hydroxyacyl-CoA dehydrogenase</fullName>
    </recommendedName>
</protein>
<evidence type="ECO:0000259" key="4">
    <source>
        <dbReference type="Pfam" id="PF00725"/>
    </source>
</evidence>
<feature type="signal peptide" evidence="3">
    <location>
        <begin position="1"/>
        <end position="20"/>
    </location>
</feature>
<dbReference type="OrthoDB" id="2021159at2759"/>
<dbReference type="SUPFAM" id="SSF51735">
    <property type="entry name" value="NAD(P)-binding Rossmann-fold domains"/>
    <property type="match status" value="1"/>
</dbReference>
<proteinExistence type="inferred from homology"/>
<accession>F2U967</accession>
<dbReference type="Pfam" id="PF02737">
    <property type="entry name" value="3HCDH_N"/>
    <property type="match status" value="1"/>
</dbReference>
<dbReference type="STRING" id="946362.F2U967"/>
<dbReference type="OMA" id="RDNCLTH"/>
<evidence type="ECO:0000313" key="6">
    <source>
        <dbReference type="EMBL" id="EGD73270.1"/>
    </source>
</evidence>
<keyword evidence="2" id="KW-0560">Oxidoreductase</keyword>
<sequence length="325" mass="35698">MASINKACVIGSGLIGRCWAALFARAGLEVRLFDIDEAQVTTALDAIRDIIAELHDNDLLRDQTVDEVLQRVSGSSNLGDAVGDADYVQECVPEVLDIKRKVFEQLDEVVKDSCILASSTSCIAPSKFTHDLKHSANCIVAHPVNPPHYIPVVEVVPAPWTSELTIETTRAFQLRLGQAPVVLRKEVNGFIINRLQYALLMEAWRLVEDGVATPQDVDTAVSQGLGLRWSFMGPFETIDLNAPGGVVDYCNRYGDTISAVCREQEDTRAMKGTATAATVHAAMRQDVPEDQLKSGARRAWRDRRLAALAVHKHKQAQVEQAVDDK</sequence>
<dbReference type="AlphaFoldDB" id="F2U967"/>
<dbReference type="InterPro" id="IPR006108">
    <property type="entry name" value="3HC_DH_C"/>
</dbReference>
<dbReference type="RefSeq" id="XP_004994301.1">
    <property type="nucleotide sequence ID" value="XM_004994244.1"/>
</dbReference>
<dbReference type="InParanoid" id="F2U967"/>
<dbReference type="Pfam" id="PF00725">
    <property type="entry name" value="3HCDH"/>
    <property type="match status" value="1"/>
</dbReference>
<dbReference type="Proteomes" id="UP000007799">
    <property type="component" value="Unassembled WGS sequence"/>
</dbReference>